<feature type="domain" description="Helicase-associated" evidence="1">
    <location>
        <begin position="207"/>
        <end position="251"/>
    </location>
</feature>
<comment type="caution">
    <text evidence="2">The sequence shown here is derived from an EMBL/GenBank/DDBJ whole genome shotgun (WGS) entry which is preliminary data.</text>
</comment>
<name>A0AAD9D4Z3_9STRA</name>
<dbReference type="EMBL" id="JATAAI010000053">
    <property type="protein sequence ID" value="KAK1733184.1"/>
    <property type="molecule type" value="Genomic_DNA"/>
</dbReference>
<dbReference type="Gene3D" id="6.10.140.530">
    <property type="match status" value="1"/>
</dbReference>
<reference evidence="2" key="1">
    <citation type="submission" date="2023-06" db="EMBL/GenBank/DDBJ databases">
        <title>Survivors Of The Sea: Transcriptome response of Skeletonema marinoi to long-term dormancy.</title>
        <authorList>
            <person name="Pinder M.I.M."/>
            <person name="Kourtchenko O."/>
            <person name="Robertson E.K."/>
            <person name="Larsson T."/>
            <person name="Maumus F."/>
            <person name="Osuna-Cruz C.M."/>
            <person name="Vancaester E."/>
            <person name="Stenow R."/>
            <person name="Vandepoele K."/>
            <person name="Ploug H."/>
            <person name="Bruchert V."/>
            <person name="Godhe A."/>
            <person name="Topel M."/>
        </authorList>
    </citation>
    <scope>NUCLEOTIDE SEQUENCE</scope>
    <source>
        <strain evidence="2">R05AC</strain>
    </source>
</reference>
<keyword evidence="3" id="KW-1185">Reference proteome</keyword>
<sequence length="276" mass="31148">MPPPTELISSHVVSSRGIYSHESGDCISIKGSWALGLDILENPQGERNEFLYLYHGTGSSQEIPQSGTYTGSFVFNAKNQNGMVEQITVTDEVQLEFVENNEGFYNVGGNGSNQYGSYIVAGTLKDSLFTINRTFSADEDAADAVDLPSRPVRIRTRNVRLSGDDFVLDVDEPETEQKVINNDVEEYVDIDIADPSTAERAPKRRRLSWENSFAKLLAYKEQHGDTNVPQSYEDKQLAIWVMNTRAQYRMMQQATTYMHCFFHTSSDLLQNVRSFK</sequence>
<evidence type="ECO:0000313" key="3">
    <source>
        <dbReference type="Proteomes" id="UP001224775"/>
    </source>
</evidence>
<evidence type="ECO:0000313" key="2">
    <source>
        <dbReference type="EMBL" id="KAK1733184.1"/>
    </source>
</evidence>
<dbReference type="InterPro" id="IPR005114">
    <property type="entry name" value="Helicase_assoc"/>
</dbReference>
<dbReference type="PANTHER" id="PTHR33418">
    <property type="entry name" value="HELICASE-ASSOCIATED"/>
    <property type="match status" value="1"/>
</dbReference>
<dbReference type="Pfam" id="PF03457">
    <property type="entry name" value="HA"/>
    <property type="match status" value="1"/>
</dbReference>
<organism evidence="2 3">
    <name type="scientific">Skeletonema marinoi</name>
    <dbReference type="NCBI Taxonomy" id="267567"/>
    <lineage>
        <taxon>Eukaryota</taxon>
        <taxon>Sar</taxon>
        <taxon>Stramenopiles</taxon>
        <taxon>Ochrophyta</taxon>
        <taxon>Bacillariophyta</taxon>
        <taxon>Coscinodiscophyceae</taxon>
        <taxon>Thalassiosirophycidae</taxon>
        <taxon>Thalassiosirales</taxon>
        <taxon>Skeletonemataceae</taxon>
        <taxon>Skeletonema</taxon>
        <taxon>Skeletonema marinoi-dohrnii complex</taxon>
    </lineage>
</organism>
<dbReference type="PANTHER" id="PTHR33418:SF1">
    <property type="entry name" value="HELICASE-ASSOCIATED DOMAIN-CONTAINING PROTEIN"/>
    <property type="match status" value="1"/>
</dbReference>
<proteinExistence type="predicted"/>
<dbReference type="AlphaFoldDB" id="A0AAD9D4Z3"/>
<evidence type="ECO:0000259" key="1">
    <source>
        <dbReference type="Pfam" id="PF03457"/>
    </source>
</evidence>
<protein>
    <recommendedName>
        <fullName evidence="1">Helicase-associated domain-containing protein</fullName>
    </recommendedName>
</protein>
<accession>A0AAD9D4Z3</accession>
<dbReference type="Proteomes" id="UP001224775">
    <property type="component" value="Unassembled WGS sequence"/>
</dbReference>
<gene>
    <name evidence="2" type="ORF">QTG54_016161</name>
</gene>